<name>A0A0E9Q3H8_ANGAN</name>
<dbReference type="EMBL" id="GBXM01097692">
    <property type="protein sequence ID" value="JAH10885.1"/>
    <property type="molecule type" value="Transcribed_RNA"/>
</dbReference>
<reference evidence="1" key="1">
    <citation type="submission" date="2014-11" db="EMBL/GenBank/DDBJ databases">
        <authorList>
            <person name="Amaro Gonzalez C."/>
        </authorList>
    </citation>
    <scope>NUCLEOTIDE SEQUENCE</scope>
</reference>
<protein>
    <submittedName>
        <fullName evidence="1">Uncharacterized protein</fullName>
    </submittedName>
</protein>
<evidence type="ECO:0000313" key="1">
    <source>
        <dbReference type="EMBL" id="JAH10885.1"/>
    </source>
</evidence>
<reference evidence="1" key="2">
    <citation type="journal article" date="2015" name="Fish Shellfish Immunol.">
        <title>Early steps in the European eel (Anguilla anguilla)-Vibrio vulnificus interaction in the gills: Role of the RtxA13 toxin.</title>
        <authorList>
            <person name="Callol A."/>
            <person name="Pajuelo D."/>
            <person name="Ebbesson L."/>
            <person name="Teles M."/>
            <person name="MacKenzie S."/>
            <person name="Amaro C."/>
        </authorList>
    </citation>
    <scope>NUCLEOTIDE SEQUENCE</scope>
</reference>
<sequence length="28" mass="2940">MSGGVTDRNQPLCGQVQITTKGDKGVFC</sequence>
<accession>A0A0E9Q3H8</accession>
<organism evidence="1">
    <name type="scientific">Anguilla anguilla</name>
    <name type="common">European freshwater eel</name>
    <name type="synonym">Muraena anguilla</name>
    <dbReference type="NCBI Taxonomy" id="7936"/>
    <lineage>
        <taxon>Eukaryota</taxon>
        <taxon>Metazoa</taxon>
        <taxon>Chordata</taxon>
        <taxon>Craniata</taxon>
        <taxon>Vertebrata</taxon>
        <taxon>Euteleostomi</taxon>
        <taxon>Actinopterygii</taxon>
        <taxon>Neopterygii</taxon>
        <taxon>Teleostei</taxon>
        <taxon>Anguilliformes</taxon>
        <taxon>Anguillidae</taxon>
        <taxon>Anguilla</taxon>
    </lineage>
</organism>
<dbReference type="AlphaFoldDB" id="A0A0E9Q3H8"/>
<proteinExistence type="predicted"/>